<evidence type="ECO:0000313" key="3">
    <source>
        <dbReference type="Proteomes" id="UP000823824"/>
    </source>
</evidence>
<reference evidence="2" key="2">
    <citation type="submission" date="2021-04" db="EMBL/GenBank/DDBJ databases">
        <authorList>
            <person name="Gilroy R."/>
        </authorList>
    </citation>
    <scope>NUCLEOTIDE SEQUENCE</scope>
    <source>
        <strain evidence="2">ChiBcec18-1249</strain>
    </source>
</reference>
<dbReference type="Pfam" id="PF20251">
    <property type="entry name" value="Big_14"/>
    <property type="match status" value="1"/>
</dbReference>
<dbReference type="EMBL" id="DWZJ01000024">
    <property type="protein sequence ID" value="HJB12712.1"/>
    <property type="molecule type" value="Genomic_DNA"/>
</dbReference>
<reference evidence="2" key="1">
    <citation type="journal article" date="2021" name="PeerJ">
        <title>Extensive microbial diversity within the chicken gut microbiome revealed by metagenomics and culture.</title>
        <authorList>
            <person name="Gilroy R."/>
            <person name="Ravi A."/>
            <person name="Getino M."/>
            <person name="Pursley I."/>
            <person name="Horton D.L."/>
            <person name="Alikhan N.F."/>
            <person name="Baker D."/>
            <person name="Gharbi K."/>
            <person name="Hall N."/>
            <person name="Watson M."/>
            <person name="Adriaenssens E.M."/>
            <person name="Foster-Nyarko E."/>
            <person name="Jarju S."/>
            <person name="Secka A."/>
            <person name="Antonio M."/>
            <person name="Oren A."/>
            <person name="Chaudhuri R.R."/>
            <person name="La Ragione R."/>
            <person name="Hildebrand F."/>
            <person name="Pallen M.J."/>
        </authorList>
    </citation>
    <scope>NUCLEOTIDE SEQUENCE</scope>
    <source>
        <strain evidence="2">ChiBcec18-1249</strain>
    </source>
</reference>
<gene>
    <name evidence="2" type="ORF">H9787_03245</name>
</gene>
<comment type="caution">
    <text evidence="2">The sequence shown here is derived from an EMBL/GenBank/DDBJ whole genome shotgun (WGS) entry which is preliminary data.</text>
</comment>
<organism evidence="2 3">
    <name type="scientific">Candidatus Oscillibacter excrementigallinarum</name>
    <dbReference type="NCBI Taxonomy" id="2838716"/>
    <lineage>
        <taxon>Bacteria</taxon>
        <taxon>Bacillati</taxon>
        <taxon>Bacillota</taxon>
        <taxon>Clostridia</taxon>
        <taxon>Eubacteriales</taxon>
        <taxon>Oscillospiraceae</taxon>
        <taxon>Oscillibacter</taxon>
    </lineage>
</organism>
<name>A0A9D2RS52_9FIRM</name>
<accession>A0A9D2RS52</accession>
<proteinExistence type="predicted"/>
<feature type="domain" description="Bacterial Ig-like" evidence="1">
    <location>
        <begin position="40"/>
        <end position="152"/>
    </location>
</feature>
<dbReference type="InterPro" id="IPR046878">
    <property type="entry name" value="Big_14"/>
</dbReference>
<evidence type="ECO:0000313" key="2">
    <source>
        <dbReference type="EMBL" id="HJB12712.1"/>
    </source>
</evidence>
<dbReference type="Proteomes" id="UP000823824">
    <property type="component" value="Unassembled WGS sequence"/>
</dbReference>
<sequence>MKRRTSRLLLAGILLLLLAAGIFILRVGRAFDGEVNAFPGVTMTAVEGTASSTGITVEVLNTTDLDISSGNEALLGLQMELGGQWYWLNAFPGGIAATMEAYLYSSGSPRELELDWGRSYGPLWPGHYRVTKWFSAEQPSGGHTDFLLAAEFTLG</sequence>
<evidence type="ECO:0000259" key="1">
    <source>
        <dbReference type="Pfam" id="PF20251"/>
    </source>
</evidence>
<protein>
    <recommendedName>
        <fullName evidence="1">Bacterial Ig-like domain-containing protein</fullName>
    </recommendedName>
</protein>
<dbReference type="AlphaFoldDB" id="A0A9D2RS52"/>